<reference evidence="6" key="1">
    <citation type="submission" date="2014-12" db="EMBL/GenBank/DDBJ databases">
        <authorList>
            <person name="Hall J."/>
        </authorList>
    </citation>
    <scope>NUCLEOTIDE SEQUENCE [LARGE SCALE GENOMIC DNA]</scope>
    <source>
        <strain evidence="6">SBW25</strain>
        <plasmid evidence="6">pQBR57</plasmid>
    </source>
</reference>
<dbReference type="EMBL" id="LN713926">
    <property type="protein sequence ID" value="CEK42124.1"/>
    <property type="molecule type" value="Genomic_DNA"/>
</dbReference>
<organism evidence="6">
    <name type="scientific">Pseudomonas fluorescens (strain SBW25)</name>
    <dbReference type="NCBI Taxonomy" id="216595"/>
    <lineage>
        <taxon>Bacteria</taxon>
        <taxon>Pseudomonadati</taxon>
        <taxon>Pseudomonadota</taxon>
        <taxon>Gammaproteobacteria</taxon>
        <taxon>Pseudomonadales</taxon>
        <taxon>Pseudomonadaceae</taxon>
        <taxon>Pseudomonas</taxon>
    </lineage>
</organism>
<proteinExistence type="predicted"/>
<dbReference type="Pfam" id="PF13103">
    <property type="entry name" value="TonB_2"/>
    <property type="match status" value="1"/>
</dbReference>
<feature type="compositionally biased region" description="Polar residues" evidence="5">
    <location>
        <begin position="160"/>
        <end position="173"/>
    </location>
</feature>
<gene>
    <name evidence="6" type="ORF">PQBR57_0171</name>
</gene>
<evidence type="ECO:0000256" key="4">
    <source>
        <dbReference type="ARBA" id="ARBA00023136"/>
    </source>
</evidence>
<evidence type="ECO:0000313" key="6">
    <source>
        <dbReference type="EMBL" id="CEK42124.1"/>
    </source>
</evidence>
<keyword evidence="2" id="KW-0812">Transmembrane</keyword>
<feature type="compositionally biased region" description="Polar residues" evidence="5">
    <location>
        <begin position="137"/>
        <end position="147"/>
    </location>
</feature>
<accession>A0A0G4E4N3</accession>
<dbReference type="GO" id="GO:0016020">
    <property type="term" value="C:membrane"/>
    <property type="evidence" value="ECO:0007669"/>
    <property type="project" value="UniProtKB-SubCell"/>
</dbReference>
<dbReference type="SUPFAM" id="SSF74653">
    <property type="entry name" value="TolA/TonB C-terminal domain"/>
    <property type="match status" value="1"/>
</dbReference>
<dbReference type="AlphaFoldDB" id="A0A0G4E4N3"/>
<feature type="region of interest" description="Disordered" evidence="5">
    <location>
        <begin position="99"/>
        <end position="210"/>
    </location>
</feature>
<dbReference type="RefSeq" id="WP_192963319.1">
    <property type="nucleotide sequence ID" value="NZ_LN713926.1"/>
</dbReference>
<keyword evidence="4" id="KW-0472">Membrane</keyword>
<geneLocation type="plasmid" evidence="6">
    <name>pQBR57</name>
</geneLocation>
<sequence>MKDSKLGYIALTCSVGAVLLYSVSSMISVFPNSSKIDALSHQVQTLTDENVSLVAAAASNGDNRMRINELDVGLTALANVMKIDRTELARAIAAVKAGREADASADQPPQGSALPDASRSAPVLAAARHNVAPESAQPAQIQDQTVAAAQEKPVEAKGHNATSQQVNKRNVTAAQAAPQPESNSGSASLLGADNPFAPPSGTNSAGGEVPGTLEVAASKSEPVTIAQVDSVLGKRLSSNWYKPAGVADDLSTIIQLKMSRDGKVATVRLSKSSGNSAFDNSAINAVKSIGAIDEVRQLTDADFQKAYASRSIQFTPQMGG</sequence>
<keyword evidence="6" id="KW-0614">Plasmid</keyword>
<protein>
    <submittedName>
        <fullName evidence="6">TolA protein</fullName>
    </submittedName>
</protein>
<evidence type="ECO:0000256" key="5">
    <source>
        <dbReference type="SAM" id="MobiDB-lite"/>
    </source>
</evidence>
<keyword evidence="3" id="KW-1133">Transmembrane helix</keyword>
<name>A0A0G4E4N3_PSEFS</name>
<evidence type="ECO:0000256" key="2">
    <source>
        <dbReference type="ARBA" id="ARBA00022692"/>
    </source>
</evidence>
<dbReference type="Gene3D" id="3.30.1150.10">
    <property type="match status" value="1"/>
</dbReference>
<dbReference type="NCBIfam" id="TIGR01352">
    <property type="entry name" value="tonB_Cterm"/>
    <property type="match status" value="1"/>
</dbReference>
<evidence type="ECO:0000256" key="1">
    <source>
        <dbReference type="ARBA" id="ARBA00004167"/>
    </source>
</evidence>
<reference evidence="6" key="2">
    <citation type="submission" date="2015-06" db="EMBL/GenBank/DDBJ databases">
        <title>Environmentally co-occuring mercury resistance plasmids are genetically and phenotypically diverse and confer variable context-dependent fitness effects.</title>
        <authorList>
            <person name="Hall J.P.J."/>
            <person name="Harrison E."/>
            <person name="Lilley A.K."/>
            <person name="Paterson S."/>
            <person name="Spiers A.J."/>
            <person name="Brockhurst M.A."/>
        </authorList>
    </citation>
    <scope>NUCLEOTIDE SEQUENCE [LARGE SCALE GENOMIC DNA]</scope>
    <source>
        <strain evidence="6">SBW25</strain>
        <plasmid evidence="6">pQBR57</plasmid>
    </source>
</reference>
<dbReference type="InterPro" id="IPR006260">
    <property type="entry name" value="TonB/TolA_C"/>
</dbReference>
<evidence type="ECO:0000256" key="3">
    <source>
        <dbReference type="ARBA" id="ARBA00022989"/>
    </source>
</evidence>
<comment type="subcellular location">
    <subcellularLocation>
        <location evidence="1">Membrane</location>
        <topology evidence="1">Single-pass membrane protein</topology>
    </subcellularLocation>
</comment>